<dbReference type="PANTHER" id="PTHR34524:SF6">
    <property type="entry name" value="CALCYPHOSINE LIKE"/>
    <property type="match status" value="1"/>
</dbReference>
<evidence type="ECO:0000259" key="4">
    <source>
        <dbReference type="PROSITE" id="PS50222"/>
    </source>
</evidence>
<reference evidence="7" key="2">
    <citation type="journal article" date="2025" name="Science">
        <title>Evolutionary adaptations of doublet microtubules in trypanosomatid parasites.</title>
        <authorList>
            <person name="Doran M.H."/>
            <person name="Niu Q."/>
            <person name="Zeng J."/>
            <person name="Beneke T."/>
            <person name="Smith J."/>
            <person name="Ren P."/>
            <person name="Fochler S."/>
            <person name="Coscia A."/>
            <person name="Hoog J.L."/>
            <person name="Meleppattu S."/>
            <person name="Lishko P.V."/>
            <person name="Wheeler R.J."/>
            <person name="Gluenz E."/>
            <person name="Zhang R."/>
            <person name="Brown A."/>
        </authorList>
    </citation>
    <scope>STRUCTURE BY ELECTRON MICROSCOPY (2.90 ANGSTROMS)</scope>
</reference>
<dbReference type="OrthoDB" id="444540at2759"/>
<dbReference type="Gene3D" id="1.10.238.10">
    <property type="entry name" value="EF-hand"/>
    <property type="match status" value="3"/>
</dbReference>
<dbReference type="PANTHER" id="PTHR34524">
    <property type="entry name" value="CALCYPHOSIN"/>
    <property type="match status" value="1"/>
</dbReference>
<keyword evidence="1" id="KW-0479">Metal-binding</keyword>
<dbReference type="EMBL" id="BLBS01000054">
    <property type="protein sequence ID" value="GET92361.1"/>
    <property type="molecule type" value="Genomic_DNA"/>
</dbReference>
<name>A0A640KSW5_LEITA</name>
<evidence type="ECO:0000256" key="1">
    <source>
        <dbReference type="ARBA" id="ARBA00022723"/>
    </source>
</evidence>
<dbReference type="SUPFAM" id="SSF47473">
    <property type="entry name" value="EF-hand"/>
    <property type="match status" value="1"/>
</dbReference>
<keyword evidence="2" id="KW-0677">Repeat</keyword>
<reference evidence="5" key="1">
    <citation type="submission" date="2019-11" db="EMBL/GenBank/DDBJ databases">
        <title>Leishmania tarentolae CDS.</title>
        <authorList>
            <person name="Goto Y."/>
            <person name="Yamagishi J."/>
        </authorList>
    </citation>
    <scope>NUCLEOTIDE SEQUENCE [LARGE SCALE GENOMIC DNA]</scope>
    <source>
        <strain evidence="5">Parrot Tar II</strain>
    </source>
</reference>
<keyword evidence="6" id="KW-1185">Reference proteome</keyword>
<dbReference type="PDB" id="9E78">
    <property type="method" value="EM"/>
    <property type="resolution" value="2.90 A"/>
    <property type="chains" value="3B=1-439"/>
</dbReference>
<dbReference type="Pfam" id="PF13202">
    <property type="entry name" value="EF-hand_5"/>
    <property type="match status" value="1"/>
</dbReference>
<organism evidence="5 6">
    <name type="scientific">Leishmania tarentolae</name>
    <name type="common">Sauroleishmania tarentolae</name>
    <dbReference type="NCBI Taxonomy" id="5689"/>
    <lineage>
        <taxon>Eukaryota</taxon>
        <taxon>Discoba</taxon>
        <taxon>Euglenozoa</taxon>
        <taxon>Kinetoplastea</taxon>
        <taxon>Metakinetoplastina</taxon>
        <taxon>Trypanosomatida</taxon>
        <taxon>Trypanosomatidae</taxon>
        <taxon>Leishmaniinae</taxon>
        <taxon>Leishmania</taxon>
        <taxon>lizard Leishmania</taxon>
    </lineage>
</organism>
<dbReference type="InterPro" id="IPR011992">
    <property type="entry name" value="EF-hand-dom_pair"/>
</dbReference>
<dbReference type="InterPro" id="IPR002048">
    <property type="entry name" value="EF_hand_dom"/>
</dbReference>
<dbReference type="AlphaFoldDB" id="A0A640KSW5"/>
<evidence type="ECO:0007829" key="7">
    <source>
        <dbReference type="PDB" id="9E78"/>
    </source>
</evidence>
<protein>
    <submittedName>
        <fullName evidence="5">Calcium-binding protein, putative</fullName>
    </submittedName>
</protein>
<dbReference type="EMDB" id="EMD-47661"/>
<evidence type="ECO:0000256" key="2">
    <source>
        <dbReference type="ARBA" id="ARBA00022737"/>
    </source>
</evidence>
<evidence type="ECO:0000313" key="6">
    <source>
        <dbReference type="Proteomes" id="UP000419144"/>
    </source>
</evidence>
<feature type="domain" description="EF-hand" evidence="4">
    <location>
        <begin position="84"/>
        <end position="119"/>
    </location>
</feature>
<keyword evidence="7" id="KW-0002">3D-structure</keyword>
<comment type="caution">
    <text evidence="5">The sequence shown here is derived from an EMBL/GenBank/DDBJ whole genome shotgun (WGS) entry which is preliminary data.</text>
</comment>
<sequence length="439" mass="49416">MTRACARAHTRTEDVLSMNRDPQNALLLEHTAQKTKRLLLQRSPSAVNSIRSFSRSLGIADDLGGTQVTAEKLRHALQENNVFLEEHEIQNVFTVLDRGGQGTIDPTDFISVMYNSISPLRKVWLRRVWRLFIKDPEDGSVQVSELQRQFMAQGHPSVVRLEATAEEVRRDFQSAFSESTNPDGKISAQEFAQYYAGVSASCNKDECFVAILRGVWPLPGVSRDFSTSLAKGDAQYQGFYHTEQSLPEKTAVSSREAARSALMRMIRCEHAPTVLSSSAAARALCLSLAQADEARSGFVSEAVFMGALRAHRLYVPNTSVLECLDTNGDGSVDIKYYEELLLPSPSAARLMLLERLWSRCFENKDTAYRVPVQDLHRKYHASSPEDKDGFLTAWDVRTALGGKVELEELIQWYVPQSVAVQRDKDFEQLLRRQWGTYDE</sequence>
<dbReference type="InterPro" id="IPR051581">
    <property type="entry name" value="Ca-bind"/>
</dbReference>
<dbReference type="PROSITE" id="PS50222">
    <property type="entry name" value="EF_HAND_2"/>
    <property type="match status" value="1"/>
</dbReference>
<evidence type="ECO:0000313" key="5">
    <source>
        <dbReference type="EMBL" id="GET92361.1"/>
    </source>
</evidence>
<dbReference type="Proteomes" id="UP000419144">
    <property type="component" value="Unassembled WGS sequence"/>
</dbReference>
<accession>A0A640KSW5</accession>
<keyword evidence="3" id="KW-0106">Calcium</keyword>
<dbReference type="Pfam" id="PF13833">
    <property type="entry name" value="EF-hand_8"/>
    <property type="match status" value="1"/>
</dbReference>
<dbReference type="GO" id="GO:0005509">
    <property type="term" value="F:calcium ion binding"/>
    <property type="evidence" value="ECO:0007669"/>
    <property type="project" value="InterPro"/>
</dbReference>
<evidence type="ECO:0000256" key="3">
    <source>
        <dbReference type="ARBA" id="ARBA00022837"/>
    </source>
</evidence>
<proteinExistence type="evidence at protein level"/>
<gene>
    <name evidence="5" type="ORF">LtaPh_3428500</name>
</gene>
<dbReference type="VEuPathDB" id="TriTrypDB:LtaPh_3428500"/>